<name>A0A5C8KVS4_9GAMM</name>
<proteinExistence type="predicted"/>
<comment type="caution">
    <text evidence="1">The sequence shown here is derived from an EMBL/GenBank/DDBJ whole genome shotgun (WGS) entry which is preliminary data.</text>
</comment>
<sequence length="131" mass="14450">MASLLLAGGCARPDPEQALRDRIAAMQEAARERSASGVLAGIDDDFSGPHGLDREGLGRLVRLQFMQHGSVGVRLGPLDVEMFEERARVRFTAVLTGGSGRFVPDTGRIYNVETAWRRDGNDWRLIIAQWD</sequence>
<protein>
    <submittedName>
        <fullName evidence="1">Nuclear transport factor 2 family protein</fullName>
    </submittedName>
</protein>
<dbReference type="InterPro" id="IPR032710">
    <property type="entry name" value="NTF2-like_dom_sf"/>
</dbReference>
<accession>A0A5C8KVS4</accession>
<dbReference type="Proteomes" id="UP000321248">
    <property type="component" value="Unassembled WGS sequence"/>
</dbReference>
<dbReference type="OrthoDB" id="5801455at2"/>
<dbReference type="EMBL" id="VRTS01000003">
    <property type="protein sequence ID" value="TXK64430.1"/>
    <property type="molecule type" value="Genomic_DNA"/>
</dbReference>
<dbReference type="SUPFAM" id="SSF54427">
    <property type="entry name" value="NTF2-like"/>
    <property type="match status" value="1"/>
</dbReference>
<dbReference type="AlphaFoldDB" id="A0A5C8KVS4"/>
<keyword evidence="2" id="KW-1185">Reference proteome</keyword>
<reference evidence="1 2" key="1">
    <citation type="submission" date="2019-08" db="EMBL/GenBank/DDBJ databases">
        <authorList>
            <person name="Karlyshev A.V."/>
        </authorList>
    </citation>
    <scope>NUCLEOTIDE SEQUENCE [LARGE SCALE GENOMIC DNA]</scope>
    <source>
        <strain evidence="1 2">Alg18-2.2</strain>
    </source>
</reference>
<dbReference type="RefSeq" id="WP_147891242.1">
    <property type="nucleotide sequence ID" value="NZ_VRTS01000003.1"/>
</dbReference>
<organism evidence="1 2">
    <name type="scientific">Alkalisalibacterium limincola</name>
    <dbReference type="NCBI Taxonomy" id="2699169"/>
    <lineage>
        <taxon>Bacteria</taxon>
        <taxon>Pseudomonadati</taxon>
        <taxon>Pseudomonadota</taxon>
        <taxon>Gammaproteobacteria</taxon>
        <taxon>Lysobacterales</taxon>
        <taxon>Lysobacteraceae</taxon>
        <taxon>Alkalisalibacterium</taxon>
    </lineage>
</organism>
<evidence type="ECO:0000313" key="2">
    <source>
        <dbReference type="Proteomes" id="UP000321248"/>
    </source>
</evidence>
<gene>
    <name evidence="1" type="ORF">FU658_05930</name>
</gene>
<evidence type="ECO:0000313" key="1">
    <source>
        <dbReference type="EMBL" id="TXK64430.1"/>
    </source>
</evidence>